<evidence type="ECO:0000313" key="2">
    <source>
        <dbReference type="EMBL" id="MFD0683511.1"/>
    </source>
</evidence>
<dbReference type="Gene3D" id="1.10.10.10">
    <property type="entry name" value="Winged helix-like DNA-binding domain superfamily/Winged helix DNA-binding domain"/>
    <property type="match status" value="1"/>
</dbReference>
<evidence type="ECO:0000313" key="3">
    <source>
        <dbReference type="Proteomes" id="UP001597063"/>
    </source>
</evidence>
<dbReference type="SMART" id="SM00347">
    <property type="entry name" value="HTH_MARR"/>
    <property type="match status" value="1"/>
</dbReference>
<accession>A0ABW2XAM9</accession>
<dbReference type="InterPro" id="IPR036390">
    <property type="entry name" value="WH_DNA-bd_sf"/>
</dbReference>
<dbReference type="SUPFAM" id="SSF46785">
    <property type="entry name" value="Winged helix' DNA-binding domain"/>
    <property type="match status" value="1"/>
</dbReference>
<feature type="domain" description="HTH marR-type" evidence="1">
    <location>
        <begin position="29"/>
        <end position="129"/>
    </location>
</feature>
<proteinExistence type="predicted"/>
<dbReference type="InterPro" id="IPR000835">
    <property type="entry name" value="HTH_MarR-typ"/>
</dbReference>
<reference evidence="3" key="1">
    <citation type="journal article" date="2019" name="Int. J. Syst. Evol. Microbiol.">
        <title>The Global Catalogue of Microorganisms (GCM) 10K type strain sequencing project: providing services to taxonomists for standard genome sequencing and annotation.</title>
        <authorList>
            <consortium name="The Broad Institute Genomics Platform"/>
            <consortium name="The Broad Institute Genome Sequencing Center for Infectious Disease"/>
            <person name="Wu L."/>
            <person name="Ma J."/>
        </authorList>
    </citation>
    <scope>NUCLEOTIDE SEQUENCE [LARGE SCALE GENOMIC DNA]</scope>
    <source>
        <strain evidence="3">JCM 9371</strain>
    </source>
</reference>
<sequence>MVALNTTEMELWQAWRSAAEAVRVRVAEDIARATGLSDPDFGVLARVSELGGGRLRQNELAASMGWHRSRLSHHLTRMAQRGLITRVEVDGGVEVVVTDRGDELHAVARPIHAEAVRRHLLDAIPPALQDDVRSLLARLAN</sequence>
<dbReference type="Proteomes" id="UP001597063">
    <property type="component" value="Unassembled WGS sequence"/>
</dbReference>
<comment type="caution">
    <text evidence="2">The sequence shown here is derived from an EMBL/GenBank/DDBJ whole genome shotgun (WGS) entry which is preliminary data.</text>
</comment>
<keyword evidence="3" id="KW-1185">Reference proteome</keyword>
<protein>
    <submittedName>
        <fullName evidence="2">MarR family winged helix-turn-helix transcriptional regulator</fullName>
    </submittedName>
</protein>
<dbReference type="Pfam" id="PF12802">
    <property type="entry name" value="MarR_2"/>
    <property type="match status" value="1"/>
</dbReference>
<dbReference type="EMBL" id="JBHTGP010000003">
    <property type="protein sequence ID" value="MFD0683511.1"/>
    <property type="molecule type" value="Genomic_DNA"/>
</dbReference>
<dbReference type="RefSeq" id="WP_131758369.1">
    <property type="nucleotide sequence ID" value="NZ_CAACUY010000049.1"/>
</dbReference>
<gene>
    <name evidence="2" type="ORF">ACFQZM_03285</name>
</gene>
<evidence type="ECO:0000259" key="1">
    <source>
        <dbReference type="SMART" id="SM00347"/>
    </source>
</evidence>
<name>A0ABW2XAM9_9ACTN</name>
<organism evidence="2 3">
    <name type="scientific">Actinomadura fibrosa</name>
    <dbReference type="NCBI Taxonomy" id="111802"/>
    <lineage>
        <taxon>Bacteria</taxon>
        <taxon>Bacillati</taxon>
        <taxon>Actinomycetota</taxon>
        <taxon>Actinomycetes</taxon>
        <taxon>Streptosporangiales</taxon>
        <taxon>Thermomonosporaceae</taxon>
        <taxon>Actinomadura</taxon>
    </lineage>
</organism>
<dbReference type="InterPro" id="IPR036388">
    <property type="entry name" value="WH-like_DNA-bd_sf"/>
</dbReference>